<feature type="region of interest" description="Disordered" evidence="1">
    <location>
        <begin position="645"/>
        <end position="675"/>
    </location>
</feature>
<keyword evidence="3" id="KW-1185">Reference proteome</keyword>
<protein>
    <submittedName>
        <fullName evidence="2">Uncharacterized protein</fullName>
    </submittedName>
</protein>
<evidence type="ECO:0000313" key="2">
    <source>
        <dbReference type="EnsemblMetazoa" id="OVOC11406.1"/>
    </source>
</evidence>
<feature type="compositionally biased region" description="Low complexity" evidence="1">
    <location>
        <begin position="522"/>
        <end position="534"/>
    </location>
</feature>
<feature type="compositionally biased region" description="Basic and acidic residues" evidence="1">
    <location>
        <begin position="731"/>
        <end position="748"/>
    </location>
</feature>
<feature type="compositionally biased region" description="Polar residues" evidence="1">
    <location>
        <begin position="346"/>
        <end position="371"/>
    </location>
</feature>
<feature type="compositionally biased region" description="Basic and acidic residues" evidence="1">
    <location>
        <begin position="179"/>
        <end position="192"/>
    </location>
</feature>
<dbReference type="AlphaFoldDB" id="A0A8R1XMP6"/>
<feature type="compositionally biased region" description="Low complexity" evidence="1">
    <location>
        <begin position="573"/>
        <end position="587"/>
    </location>
</feature>
<feature type="compositionally biased region" description="Basic residues" evidence="1">
    <location>
        <begin position="65"/>
        <end position="77"/>
    </location>
</feature>
<feature type="compositionally biased region" description="Acidic residues" evidence="1">
    <location>
        <begin position="51"/>
        <end position="60"/>
    </location>
</feature>
<accession>A0A8R1XMP6</accession>
<evidence type="ECO:0000313" key="3">
    <source>
        <dbReference type="Proteomes" id="UP000024404"/>
    </source>
</evidence>
<feature type="compositionally biased region" description="Polar residues" evidence="1">
    <location>
        <begin position="113"/>
        <end position="130"/>
    </location>
</feature>
<feature type="compositionally biased region" description="Basic residues" evidence="1">
    <location>
        <begin position="26"/>
        <end position="46"/>
    </location>
</feature>
<feature type="compositionally biased region" description="Low complexity" evidence="1">
    <location>
        <begin position="281"/>
        <end position="292"/>
    </location>
</feature>
<sequence length="766" mass="84583">MYNERLLIQSKSTFQIDFSIVFMQRGRSKSKSKRKGKRRSHHRKLRKQADEGEITEFEEVEVVRRPAHSRMRSKLKWKQVVEPPKIVQPESTATTSEGTSTTTSSTASTMSSIMQPPSLSSTVALSTDITSSHESEEEGNKLVAEDEDELKLKKEMEKRKTEKKQRESIRKMSKKQAKRLSEKVESKSKATEMESITAKTRRKLTKMGTKRGKILDDATESQYEEKAGEEINKILNNKFIEEPKKTDLIEDISRYIKESGKRETEKQKVVIGLGSEIPQISTSSISTVSTESSSRRMIEKTAKDKLLEESKSEMPKVEHKFMKLSTPISDTQSSQSAESEAESESNPETQSLQSNETISKQRTMSPSSVSATEKESVSKSLIKSSTPPATSLTESTAKQETKLLTSSLPLLRSLIQTAAQLRIITTARSLTKPEIDLSSTVTPIESVKIIEKQQSTEPSMSLKESITVPRTEFPTATSMSSESPEQPETELSISPALPSTESAKTTEAQQSAVSIKEFVIMSSESPTQPSMSSESLEKPETELSISPALQSTESAKTAEAQQLAVPRKEFITMSSESPTQQSMSSESLENPKTELSILPVSSSTKSTKKLGTEVLVSSFLPIAESVSSSPKIEIASTSLASGMKKLTGDVESKSTTETLSISSSSRNEESKLTAESTKLLSIPATMTNELKLGILMKENKTDREMVIPLYEANLNAEKDLKVAGTAEDIAEPSKNETLSSRKEKKKSEDDESESSDDEKNLKKIRS</sequence>
<feature type="region of interest" description="Disordered" evidence="1">
    <location>
        <begin position="25"/>
        <end position="213"/>
    </location>
</feature>
<dbReference type="EnsemblMetazoa" id="OVOC11406.1">
    <property type="protein sequence ID" value="OVOC11406.1"/>
    <property type="gene ID" value="WBGene00248215"/>
</dbReference>
<feature type="region of interest" description="Disordered" evidence="1">
    <location>
        <begin position="573"/>
        <end position="603"/>
    </location>
</feature>
<feature type="compositionally biased region" description="Basic residues" evidence="1">
    <location>
        <begin position="199"/>
        <end position="212"/>
    </location>
</feature>
<feature type="compositionally biased region" description="Low complexity" evidence="1">
    <location>
        <begin position="655"/>
        <end position="665"/>
    </location>
</feature>
<feature type="region of interest" description="Disordered" evidence="1">
    <location>
        <begin position="281"/>
        <end position="400"/>
    </location>
</feature>
<name>A0A8R1XMP6_ONCVO</name>
<feature type="compositionally biased region" description="Basic and acidic residues" evidence="1">
    <location>
        <begin position="757"/>
        <end position="766"/>
    </location>
</feature>
<feature type="region of interest" description="Disordered" evidence="1">
    <location>
        <begin position="725"/>
        <end position="766"/>
    </location>
</feature>
<organism evidence="2 3">
    <name type="scientific">Onchocerca volvulus</name>
    <dbReference type="NCBI Taxonomy" id="6282"/>
    <lineage>
        <taxon>Eukaryota</taxon>
        <taxon>Metazoa</taxon>
        <taxon>Ecdysozoa</taxon>
        <taxon>Nematoda</taxon>
        <taxon>Chromadorea</taxon>
        <taxon>Rhabditida</taxon>
        <taxon>Spirurina</taxon>
        <taxon>Spiruromorpha</taxon>
        <taxon>Filarioidea</taxon>
        <taxon>Onchocercidae</taxon>
        <taxon>Onchocerca</taxon>
    </lineage>
</organism>
<feature type="compositionally biased region" description="Polar residues" evidence="1">
    <location>
        <begin position="378"/>
        <end position="398"/>
    </location>
</feature>
<feature type="compositionally biased region" description="Basic and acidic residues" evidence="1">
    <location>
        <begin position="131"/>
        <end position="170"/>
    </location>
</feature>
<feature type="compositionally biased region" description="Basic and acidic residues" evidence="1">
    <location>
        <begin position="293"/>
        <end position="321"/>
    </location>
</feature>
<evidence type="ECO:0000256" key="1">
    <source>
        <dbReference type="SAM" id="MobiDB-lite"/>
    </source>
</evidence>
<dbReference type="EMBL" id="CMVM020000358">
    <property type="status" value="NOT_ANNOTATED_CDS"/>
    <property type="molecule type" value="Genomic_DNA"/>
</dbReference>
<reference evidence="2" key="2">
    <citation type="submission" date="2022-06" db="UniProtKB">
        <authorList>
            <consortium name="EnsemblMetazoa"/>
        </authorList>
    </citation>
    <scope>IDENTIFICATION</scope>
</reference>
<feature type="compositionally biased region" description="Low complexity" evidence="1">
    <location>
        <begin position="90"/>
        <end position="112"/>
    </location>
</feature>
<feature type="region of interest" description="Disordered" evidence="1">
    <location>
        <begin position="522"/>
        <end position="544"/>
    </location>
</feature>
<dbReference type="Proteomes" id="UP000024404">
    <property type="component" value="Unassembled WGS sequence"/>
</dbReference>
<reference evidence="3" key="1">
    <citation type="submission" date="2013-10" db="EMBL/GenBank/DDBJ databases">
        <title>Genome sequencing of Onchocerca volvulus.</title>
        <authorList>
            <person name="Cotton J."/>
            <person name="Tsai J."/>
            <person name="Stanley E."/>
            <person name="Tracey A."/>
            <person name="Holroyd N."/>
            <person name="Lustigman S."/>
            <person name="Berriman M."/>
        </authorList>
    </citation>
    <scope>NUCLEOTIDE SEQUENCE</scope>
</reference>
<dbReference type="OMA" id="KLEINVW"/>
<proteinExistence type="predicted"/>